<evidence type="ECO:0000313" key="5">
    <source>
        <dbReference type="EMBL" id="MDD9206485.1"/>
    </source>
</evidence>
<dbReference type="InterPro" id="IPR011344">
    <property type="entry name" value="ssDNA-bd"/>
</dbReference>
<evidence type="ECO:0000256" key="4">
    <source>
        <dbReference type="SAM" id="MobiDB-lite"/>
    </source>
</evidence>
<evidence type="ECO:0000256" key="2">
    <source>
        <dbReference type="PIRNR" id="PIRNR002070"/>
    </source>
</evidence>
<evidence type="ECO:0000256" key="1">
    <source>
        <dbReference type="ARBA" id="ARBA00023125"/>
    </source>
</evidence>
<keyword evidence="6" id="KW-1185">Reference proteome</keyword>
<dbReference type="EMBL" id="JARACI010000897">
    <property type="protein sequence ID" value="MDD9206485.1"/>
    <property type="molecule type" value="Genomic_DNA"/>
</dbReference>
<feature type="compositionally biased region" description="Acidic residues" evidence="4">
    <location>
        <begin position="146"/>
        <end position="164"/>
    </location>
</feature>
<dbReference type="SUPFAM" id="SSF50249">
    <property type="entry name" value="Nucleic acid-binding proteins"/>
    <property type="match status" value="1"/>
</dbReference>
<dbReference type="Pfam" id="PF00436">
    <property type="entry name" value="SSB"/>
    <property type="match status" value="1"/>
</dbReference>
<dbReference type="CDD" id="cd04496">
    <property type="entry name" value="SSB_OBF"/>
    <property type="match status" value="1"/>
</dbReference>
<dbReference type="PANTHER" id="PTHR10302">
    <property type="entry name" value="SINGLE-STRANDED DNA-BINDING PROTEIN"/>
    <property type="match status" value="1"/>
</dbReference>
<dbReference type="PROSITE" id="PS50935">
    <property type="entry name" value="SSB"/>
    <property type="match status" value="1"/>
</dbReference>
<evidence type="ECO:0000313" key="6">
    <source>
        <dbReference type="Proteomes" id="UP001165561"/>
    </source>
</evidence>
<dbReference type="Gene3D" id="2.40.50.140">
    <property type="entry name" value="Nucleic acid-binding proteins"/>
    <property type="match status" value="1"/>
</dbReference>
<organism evidence="5 6">
    <name type="scientific">Georgenia halotolerans</name>
    <dbReference type="NCBI Taxonomy" id="3028317"/>
    <lineage>
        <taxon>Bacteria</taxon>
        <taxon>Bacillati</taxon>
        <taxon>Actinomycetota</taxon>
        <taxon>Actinomycetes</taxon>
        <taxon>Micrococcales</taxon>
        <taxon>Bogoriellaceae</taxon>
        <taxon>Georgenia</taxon>
    </lineage>
</organism>
<evidence type="ECO:0000256" key="3">
    <source>
        <dbReference type="RuleBase" id="RU000524"/>
    </source>
</evidence>
<proteinExistence type="predicted"/>
<comment type="caution">
    <text evidence="5">The sequence shown here is derived from an EMBL/GenBank/DDBJ whole genome shotgun (WGS) entry which is preliminary data.</text>
</comment>
<accession>A0ABT5TZE6</accession>
<keyword evidence="1 2" id="KW-0238">DNA-binding</keyword>
<dbReference type="NCBIfam" id="TIGR00621">
    <property type="entry name" value="ssb"/>
    <property type="match status" value="1"/>
</dbReference>
<dbReference type="Proteomes" id="UP001165561">
    <property type="component" value="Unassembled WGS sequence"/>
</dbReference>
<name>A0ABT5TZE6_9MICO</name>
<protein>
    <recommendedName>
        <fullName evidence="2 3">Single-stranded DNA-binding protein</fullName>
    </recommendedName>
</protein>
<feature type="region of interest" description="Disordered" evidence="4">
    <location>
        <begin position="119"/>
        <end position="171"/>
    </location>
</feature>
<reference evidence="5" key="1">
    <citation type="submission" date="2023-02" db="EMBL/GenBank/DDBJ databases">
        <title>Georgenia sp.10Sc9-8, isolated from a soil sample collected from the Taklamakan desert.</title>
        <authorList>
            <person name="Liu S."/>
        </authorList>
    </citation>
    <scope>NUCLEOTIDE SEQUENCE</scope>
    <source>
        <strain evidence="5">10Sc9-8</strain>
    </source>
</reference>
<sequence length="171" mass="18249">MSNEIQVCVRGWVGTAPTLHLGPNGGRLARFRLGVTARQFDRGSGEFRDAQTEWFSVKAWKDLAENACDSLAKGTPVLVRGVLTTDSWVAEGVERSTSVITADSIGVELANGTARFTRTVRGSQQAEPEGADAGSVTTEAGRWEVEAELDEEADYTLEEADADDGLVGASD</sequence>
<dbReference type="PIRSF" id="PIRSF002070">
    <property type="entry name" value="SSB"/>
    <property type="match status" value="1"/>
</dbReference>
<dbReference type="InterPro" id="IPR012340">
    <property type="entry name" value="NA-bd_OB-fold"/>
</dbReference>
<dbReference type="InterPro" id="IPR000424">
    <property type="entry name" value="Primosome_PriB/ssb"/>
</dbReference>
<gene>
    <name evidence="5" type="ORF">PU560_08380</name>
</gene>
<dbReference type="PANTHER" id="PTHR10302:SF0">
    <property type="entry name" value="SINGLE-STRANDED DNA-BINDING PROTEIN, MITOCHONDRIAL"/>
    <property type="match status" value="1"/>
</dbReference>
<dbReference type="GO" id="GO:0003677">
    <property type="term" value="F:DNA binding"/>
    <property type="evidence" value="ECO:0007669"/>
    <property type="project" value="UniProtKB-KW"/>
</dbReference>